<feature type="signal peptide" evidence="5">
    <location>
        <begin position="1"/>
        <end position="19"/>
    </location>
</feature>
<evidence type="ECO:0000256" key="4">
    <source>
        <dbReference type="PROSITE-ProRule" id="PRU00473"/>
    </source>
</evidence>
<keyword evidence="2 4" id="KW-0472">Membrane</keyword>
<organism evidence="7 8">
    <name type="scientific">Thalassotalea euphylliae</name>
    <dbReference type="NCBI Taxonomy" id="1655234"/>
    <lineage>
        <taxon>Bacteria</taxon>
        <taxon>Pseudomonadati</taxon>
        <taxon>Pseudomonadota</taxon>
        <taxon>Gammaproteobacteria</taxon>
        <taxon>Alteromonadales</taxon>
        <taxon>Colwelliaceae</taxon>
        <taxon>Thalassotalea</taxon>
    </lineage>
</organism>
<accession>A0A3E0UI40</accession>
<dbReference type="AlphaFoldDB" id="A0A3E0UI40"/>
<evidence type="ECO:0000256" key="3">
    <source>
        <dbReference type="ARBA" id="ARBA00023237"/>
    </source>
</evidence>
<evidence type="ECO:0000256" key="5">
    <source>
        <dbReference type="SAM" id="SignalP"/>
    </source>
</evidence>
<feature type="chain" id="PRO_5017803657" evidence="5">
    <location>
        <begin position="20"/>
        <end position="314"/>
    </location>
</feature>
<dbReference type="InterPro" id="IPR006665">
    <property type="entry name" value="OmpA-like"/>
</dbReference>
<evidence type="ECO:0000256" key="2">
    <source>
        <dbReference type="ARBA" id="ARBA00023136"/>
    </source>
</evidence>
<keyword evidence="5" id="KW-0732">Signal</keyword>
<dbReference type="Gene3D" id="3.30.1330.60">
    <property type="entry name" value="OmpA-like domain"/>
    <property type="match status" value="1"/>
</dbReference>
<dbReference type="Pfam" id="PF00691">
    <property type="entry name" value="OmpA"/>
    <property type="match status" value="1"/>
</dbReference>
<dbReference type="PROSITE" id="PS51257">
    <property type="entry name" value="PROKAR_LIPOPROTEIN"/>
    <property type="match status" value="1"/>
</dbReference>
<evidence type="ECO:0000259" key="6">
    <source>
        <dbReference type="PROSITE" id="PS51123"/>
    </source>
</evidence>
<proteinExistence type="predicted"/>
<dbReference type="PRINTS" id="PR01021">
    <property type="entry name" value="OMPADOMAIN"/>
</dbReference>
<dbReference type="InterPro" id="IPR050330">
    <property type="entry name" value="Bact_OuterMem_StrucFunc"/>
</dbReference>
<comment type="caution">
    <text evidence="7">The sequence shown here is derived from an EMBL/GenBank/DDBJ whole genome shotgun (WGS) entry which is preliminary data.</text>
</comment>
<dbReference type="EMBL" id="QUOV01000001">
    <property type="protein sequence ID" value="REL36536.1"/>
    <property type="molecule type" value="Genomic_DNA"/>
</dbReference>
<dbReference type="Proteomes" id="UP000256999">
    <property type="component" value="Unassembled WGS sequence"/>
</dbReference>
<name>A0A3E0UI40_9GAMM</name>
<dbReference type="SUPFAM" id="SSF103088">
    <property type="entry name" value="OmpA-like"/>
    <property type="match status" value="1"/>
</dbReference>
<dbReference type="RefSeq" id="WP_116001203.1">
    <property type="nucleotide sequence ID" value="NZ_QUOV01000001.1"/>
</dbReference>
<dbReference type="PROSITE" id="PS51123">
    <property type="entry name" value="OMPA_2"/>
    <property type="match status" value="1"/>
</dbReference>
<reference evidence="7 8" key="1">
    <citation type="submission" date="2018-08" db="EMBL/GenBank/DDBJ databases">
        <title>Thalassotalea euphylliae genome.</title>
        <authorList>
            <person name="Summers S."/>
            <person name="Rice S.A."/>
            <person name="Freckelton M.L."/>
            <person name="Nedved B.T."/>
            <person name="Hadfield M.G."/>
        </authorList>
    </citation>
    <scope>NUCLEOTIDE SEQUENCE [LARGE SCALE GENOMIC DNA]</scope>
    <source>
        <strain evidence="7 8">H2</strain>
    </source>
</reference>
<gene>
    <name evidence="7" type="ORF">DXX92_15095</name>
</gene>
<sequence>MKHTLLSAIILASSTLVLTGCSSSNEQTADGNGAALSPDQLVLKEYLQASRLKMMSLTTRLSHQCVAGQLEVGYRLLDKTEQEFTGQMYADAFISLTQLDRQVRKLECISHYIDGRFGCSETNKVTVLRDWYKEGSFEQCQVVNLSADAYSQEQSQNQGQKQRQAQEAGNNISVQGYTVITETLHDFDQAKLKTIYYPALEKLVVLMKSFPESRLVITGHADSHGSTEYNQTLSLARAEQVASYFIDAGIAAEKVSIEAVGETAPRVSEVNQTQQVFNRYTKISLRLALPSQVASQQLKSSQLIAVNGKESHDE</sequence>
<dbReference type="PANTHER" id="PTHR30329:SF21">
    <property type="entry name" value="LIPOPROTEIN YIAD-RELATED"/>
    <property type="match status" value="1"/>
</dbReference>
<dbReference type="InterPro" id="IPR036737">
    <property type="entry name" value="OmpA-like_sf"/>
</dbReference>
<comment type="subcellular location">
    <subcellularLocation>
        <location evidence="1">Cell outer membrane</location>
    </subcellularLocation>
</comment>
<dbReference type="OrthoDB" id="9805832at2"/>
<dbReference type="GO" id="GO:0009279">
    <property type="term" value="C:cell outer membrane"/>
    <property type="evidence" value="ECO:0007669"/>
    <property type="project" value="UniProtKB-SubCell"/>
</dbReference>
<keyword evidence="3" id="KW-0998">Cell outer membrane</keyword>
<evidence type="ECO:0000256" key="1">
    <source>
        <dbReference type="ARBA" id="ARBA00004442"/>
    </source>
</evidence>
<feature type="domain" description="OmpA-like" evidence="6">
    <location>
        <begin position="172"/>
        <end position="289"/>
    </location>
</feature>
<protein>
    <submittedName>
        <fullName evidence="7">OmpA family protein</fullName>
    </submittedName>
</protein>
<dbReference type="PANTHER" id="PTHR30329">
    <property type="entry name" value="STATOR ELEMENT OF FLAGELLAR MOTOR COMPLEX"/>
    <property type="match status" value="1"/>
</dbReference>
<dbReference type="InterPro" id="IPR006664">
    <property type="entry name" value="OMP_bac"/>
</dbReference>
<evidence type="ECO:0000313" key="8">
    <source>
        <dbReference type="Proteomes" id="UP000256999"/>
    </source>
</evidence>
<evidence type="ECO:0000313" key="7">
    <source>
        <dbReference type="EMBL" id="REL36536.1"/>
    </source>
</evidence>
<dbReference type="CDD" id="cd07185">
    <property type="entry name" value="OmpA_C-like"/>
    <property type="match status" value="1"/>
</dbReference>